<gene>
    <name evidence="1" type="ORF">SDC9_170684</name>
</gene>
<evidence type="ECO:0000313" key="1">
    <source>
        <dbReference type="EMBL" id="MPN23296.1"/>
    </source>
</evidence>
<name>A0A645GAZ6_9ZZZZ</name>
<dbReference type="AlphaFoldDB" id="A0A645GAZ6"/>
<sequence length="55" mass="6125">MLYRTVVDHTMPGMGNDSEADVRLKIASTMIDRDYPVAEIAKITGLSIDDVEELK</sequence>
<organism evidence="1">
    <name type="scientific">bioreactor metagenome</name>
    <dbReference type="NCBI Taxonomy" id="1076179"/>
    <lineage>
        <taxon>unclassified sequences</taxon>
        <taxon>metagenomes</taxon>
        <taxon>ecological metagenomes</taxon>
    </lineage>
</organism>
<proteinExistence type="predicted"/>
<dbReference type="EMBL" id="VSSQ01071756">
    <property type="protein sequence ID" value="MPN23296.1"/>
    <property type="molecule type" value="Genomic_DNA"/>
</dbReference>
<comment type="caution">
    <text evidence="1">The sequence shown here is derived from an EMBL/GenBank/DDBJ whole genome shotgun (WGS) entry which is preliminary data.</text>
</comment>
<protein>
    <submittedName>
        <fullName evidence="1">Uncharacterized protein</fullName>
    </submittedName>
</protein>
<reference evidence="1" key="1">
    <citation type="submission" date="2019-08" db="EMBL/GenBank/DDBJ databases">
        <authorList>
            <person name="Kucharzyk K."/>
            <person name="Murdoch R.W."/>
            <person name="Higgins S."/>
            <person name="Loffler F."/>
        </authorList>
    </citation>
    <scope>NUCLEOTIDE SEQUENCE</scope>
</reference>
<accession>A0A645GAZ6</accession>